<name>A0ABU0J996_9HYPH</name>
<sequence length="112" mass="11779">MMLLAAPLPRILWAVAYLGAASARPGPLPPLRALLDRGDTVVAEGALVQDPGSACLGPDDGGRSLLVQDLVLRGCLVVPPVLGRFKRLEGRDGAFVCVSFRAWTCYPSDPAP</sequence>
<accession>A0ABU0J996</accession>
<comment type="caution">
    <text evidence="1">The sequence shown here is derived from an EMBL/GenBank/DDBJ whole genome shotgun (WGS) entry which is preliminary data.</text>
</comment>
<dbReference type="EMBL" id="JAUSVX010000007">
    <property type="protein sequence ID" value="MDQ0470843.1"/>
    <property type="molecule type" value="Genomic_DNA"/>
</dbReference>
<reference evidence="1 2" key="1">
    <citation type="submission" date="2023-07" db="EMBL/GenBank/DDBJ databases">
        <title>Genomic Encyclopedia of Type Strains, Phase IV (KMG-IV): sequencing the most valuable type-strain genomes for metagenomic binning, comparative biology and taxonomic classification.</title>
        <authorList>
            <person name="Goeker M."/>
        </authorList>
    </citation>
    <scope>NUCLEOTIDE SEQUENCE [LARGE SCALE GENOMIC DNA]</scope>
    <source>
        <strain evidence="1 2">DSM 19619</strain>
    </source>
</reference>
<evidence type="ECO:0000313" key="2">
    <source>
        <dbReference type="Proteomes" id="UP001242480"/>
    </source>
</evidence>
<organism evidence="1 2">
    <name type="scientific">Labrys wisconsinensis</name>
    <dbReference type="NCBI Taxonomy" id="425677"/>
    <lineage>
        <taxon>Bacteria</taxon>
        <taxon>Pseudomonadati</taxon>
        <taxon>Pseudomonadota</taxon>
        <taxon>Alphaproteobacteria</taxon>
        <taxon>Hyphomicrobiales</taxon>
        <taxon>Xanthobacteraceae</taxon>
        <taxon>Labrys</taxon>
    </lineage>
</organism>
<gene>
    <name evidence="1" type="ORF">QO011_003862</name>
</gene>
<dbReference type="Proteomes" id="UP001242480">
    <property type="component" value="Unassembled WGS sequence"/>
</dbReference>
<evidence type="ECO:0000313" key="1">
    <source>
        <dbReference type="EMBL" id="MDQ0470843.1"/>
    </source>
</evidence>
<proteinExistence type="predicted"/>
<keyword evidence="2" id="KW-1185">Reference proteome</keyword>
<protein>
    <submittedName>
        <fullName evidence="1">Uncharacterized protein</fullName>
    </submittedName>
</protein>
<dbReference type="RefSeq" id="WP_307275127.1">
    <property type="nucleotide sequence ID" value="NZ_JAUSVX010000007.1"/>
</dbReference>